<dbReference type="RefSeq" id="WP_195032231.1">
    <property type="nucleotide sequence ID" value="NZ_JADLRE010000004.1"/>
</dbReference>
<proteinExistence type="predicted"/>
<dbReference type="EMBL" id="JADLRE010000004">
    <property type="protein sequence ID" value="MBF6224946.1"/>
    <property type="molecule type" value="Genomic_DNA"/>
</dbReference>
<organism evidence="1 2">
    <name type="scientific">Nocardia abscessus</name>
    <dbReference type="NCBI Taxonomy" id="120957"/>
    <lineage>
        <taxon>Bacteria</taxon>
        <taxon>Bacillati</taxon>
        <taxon>Actinomycetota</taxon>
        <taxon>Actinomycetes</taxon>
        <taxon>Mycobacteriales</taxon>
        <taxon>Nocardiaceae</taxon>
        <taxon>Nocardia</taxon>
    </lineage>
</organism>
<protein>
    <submittedName>
        <fullName evidence="1">Uncharacterized protein</fullName>
    </submittedName>
</protein>
<reference evidence="1 2" key="1">
    <citation type="submission" date="2020-10" db="EMBL/GenBank/DDBJ databases">
        <title>Identification of Nocardia species via Next-generation sequencing and recognition of intraspecies genetic diversity.</title>
        <authorList>
            <person name="Li P."/>
            <person name="Li P."/>
            <person name="Lu B."/>
        </authorList>
    </citation>
    <scope>NUCLEOTIDE SEQUENCE [LARGE SCALE GENOMIC DNA]</scope>
    <source>
        <strain evidence="1 2">N-11</strain>
    </source>
</reference>
<evidence type="ECO:0000313" key="1">
    <source>
        <dbReference type="EMBL" id="MBF6224946.1"/>
    </source>
</evidence>
<name>A0ABS0C463_9NOCA</name>
<keyword evidence="2" id="KW-1185">Reference proteome</keyword>
<dbReference type="Proteomes" id="UP000807309">
    <property type="component" value="Unassembled WGS sequence"/>
</dbReference>
<comment type="caution">
    <text evidence="1">The sequence shown here is derived from an EMBL/GenBank/DDBJ whole genome shotgun (WGS) entry which is preliminary data.</text>
</comment>
<accession>A0ABS0C463</accession>
<evidence type="ECO:0000313" key="2">
    <source>
        <dbReference type="Proteomes" id="UP000807309"/>
    </source>
</evidence>
<sequence length="148" mass="16161">MRDSERFMPGLYSRLWNEYGTVGRFFFDSDSGTITAISRNGSGLSMILTDVGEGIRVDLGLGLSLVIPRDEPFELSDALAPVRSLIENGITLYVPLEPTDDPVLRYMLEFPGGALSSRIPGREYTEFTVGGWSPFFGSGSSSCRSGAY</sequence>
<gene>
    <name evidence="1" type="ORF">IU470_07465</name>
</gene>